<sequence length="215" mass="22847">MLHPGLQFGDFFIKLAGIRHQRVQQHLVLLARPGVHDLDLAGGDRAALGHLDDHFVGHDLAVAGLPDHHARTGDDAALGARQRHFAALGLQHGARCHAAHADGAIGIGDRAPHQVFAEHHIAAARHDIAEHVAVDRDVAAFDHALLLHVAELLVLAGQLQVAGGARADALAADDLGADRQALGRRIHAQKALHRRHQELAAAQALDDRALAGHRG</sequence>
<gene>
    <name evidence="1" type="ORF">RCOM_0375710</name>
</gene>
<accession>B9T8X2</accession>
<dbReference type="InParanoid" id="B9T8X2"/>
<dbReference type="AlphaFoldDB" id="B9T8X2"/>
<protein>
    <submittedName>
        <fullName evidence="1">Uncharacterized protein</fullName>
    </submittedName>
</protein>
<evidence type="ECO:0000313" key="2">
    <source>
        <dbReference type="Proteomes" id="UP000008311"/>
    </source>
</evidence>
<keyword evidence="2" id="KW-1185">Reference proteome</keyword>
<name>B9T8X2_RICCO</name>
<proteinExistence type="predicted"/>
<evidence type="ECO:0000313" key="1">
    <source>
        <dbReference type="EMBL" id="EEF27689.1"/>
    </source>
</evidence>
<reference evidence="2" key="1">
    <citation type="journal article" date="2010" name="Nat. Biotechnol.">
        <title>Draft genome sequence of the oilseed species Ricinus communis.</title>
        <authorList>
            <person name="Chan A.P."/>
            <person name="Crabtree J."/>
            <person name="Zhao Q."/>
            <person name="Lorenzi H."/>
            <person name="Orvis J."/>
            <person name="Puiu D."/>
            <person name="Melake-Berhan A."/>
            <person name="Jones K.M."/>
            <person name="Redman J."/>
            <person name="Chen G."/>
            <person name="Cahoon E.B."/>
            <person name="Gedil M."/>
            <person name="Stanke M."/>
            <person name="Haas B.J."/>
            <person name="Wortman J.R."/>
            <person name="Fraser-Liggett C.M."/>
            <person name="Ravel J."/>
            <person name="Rabinowicz P.D."/>
        </authorList>
    </citation>
    <scope>NUCLEOTIDE SEQUENCE [LARGE SCALE GENOMIC DNA]</scope>
    <source>
        <strain evidence="2">cv. Hale</strain>
    </source>
</reference>
<dbReference type="EMBL" id="EQ975226">
    <property type="protein sequence ID" value="EEF27689.1"/>
    <property type="molecule type" value="Genomic_DNA"/>
</dbReference>
<organism evidence="1 2">
    <name type="scientific">Ricinus communis</name>
    <name type="common">Castor bean</name>
    <dbReference type="NCBI Taxonomy" id="3988"/>
    <lineage>
        <taxon>Eukaryota</taxon>
        <taxon>Viridiplantae</taxon>
        <taxon>Streptophyta</taxon>
        <taxon>Embryophyta</taxon>
        <taxon>Tracheophyta</taxon>
        <taxon>Spermatophyta</taxon>
        <taxon>Magnoliopsida</taxon>
        <taxon>eudicotyledons</taxon>
        <taxon>Gunneridae</taxon>
        <taxon>Pentapetalae</taxon>
        <taxon>rosids</taxon>
        <taxon>fabids</taxon>
        <taxon>Malpighiales</taxon>
        <taxon>Euphorbiaceae</taxon>
        <taxon>Acalyphoideae</taxon>
        <taxon>Acalypheae</taxon>
        <taxon>Ricinus</taxon>
    </lineage>
</organism>
<dbReference type="Proteomes" id="UP000008311">
    <property type="component" value="Unassembled WGS sequence"/>
</dbReference>